<keyword evidence="2" id="KW-0472">Membrane</keyword>
<feature type="transmembrane region" description="Helical" evidence="2">
    <location>
        <begin position="462"/>
        <end position="485"/>
    </location>
</feature>
<feature type="transmembrane region" description="Helical" evidence="2">
    <location>
        <begin position="505"/>
        <end position="526"/>
    </location>
</feature>
<feature type="transmembrane region" description="Helical" evidence="2">
    <location>
        <begin position="382"/>
        <end position="400"/>
    </location>
</feature>
<accession>A0A6P8J0T8</accession>
<feature type="compositionally biased region" description="Basic and acidic residues" evidence="1">
    <location>
        <begin position="562"/>
        <end position="575"/>
    </location>
</feature>
<reference evidence="4" key="1">
    <citation type="submission" date="2025-08" db="UniProtKB">
        <authorList>
            <consortium name="RefSeq"/>
        </authorList>
    </citation>
    <scope>IDENTIFICATION</scope>
    <source>
        <tissue evidence="4">Tentacle</tissue>
    </source>
</reference>
<feature type="transmembrane region" description="Helical" evidence="2">
    <location>
        <begin position="433"/>
        <end position="450"/>
    </location>
</feature>
<evidence type="ECO:0000313" key="4">
    <source>
        <dbReference type="RefSeq" id="XP_031571763.1"/>
    </source>
</evidence>
<feature type="transmembrane region" description="Helical" evidence="2">
    <location>
        <begin position="94"/>
        <end position="118"/>
    </location>
</feature>
<dbReference type="Proteomes" id="UP000515163">
    <property type="component" value="Unplaced"/>
</dbReference>
<dbReference type="OrthoDB" id="5963218at2759"/>
<feature type="transmembrane region" description="Helical" evidence="2">
    <location>
        <begin position="33"/>
        <end position="56"/>
    </location>
</feature>
<dbReference type="GeneID" id="116305900"/>
<gene>
    <name evidence="4" type="primary">LOC116305900</name>
</gene>
<dbReference type="KEGG" id="aten:116305900"/>
<protein>
    <submittedName>
        <fullName evidence="4">Uncharacterized protein LOC116305900</fullName>
    </submittedName>
</protein>
<evidence type="ECO:0000256" key="2">
    <source>
        <dbReference type="SAM" id="Phobius"/>
    </source>
</evidence>
<feature type="transmembrane region" description="Helical" evidence="2">
    <location>
        <begin position="310"/>
        <end position="330"/>
    </location>
</feature>
<proteinExistence type="predicted"/>
<feature type="compositionally biased region" description="Polar residues" evidence="1">
    <location>
        <begin position="548"/>
        <end position="560"/>
    </location>
</feature>
<organism evidence="3 4">
    <name type="scientific">Actinia tenebrosa</name>
    <name type="common">Australian red waratah sea anemone</name>
    <dbReference type="NCBI Taxonomy" id="6105"/>
    <lineage>
        <taxon>Eukaryota</taxon>
        <taxon>Metazoa</taxon>
        <taxon>Cnidaria</taxon>
        <taxon>Anthozoa</taxon>
        <taxon>Hexacorallia</taxon>
        <taxon>Actiniaria</taxon>
        <taxon>Actiniidae</taxon>
        <taxon>Actinia</taxon>
    </lineage>
</organism>
<evidence type="ECO:0000256" key="1">
    <source>
        <dbReference type="SAM" id="MobiDB-lite"/>
    </source>
</evidence>
<sequence length="575" mass="64688">MIAHFYTAFSISSNATAQAPTTGVMTDVSLASSVILTVMSSVLFSSASAVLFLYYWRRLGRALVETRIGLVIFFLGALLTAITTLGCYKRDKVYGVYTLFIEISIGIILMIAGVVSLFERQSPEREIDDYGRPLIPVGHTHGSTGIVIWVITIPLSALEMLFAIGAATKAPAPVYATVEFVSLTQKLVQASIYYFSLRHKVPSPLMRMGCSWFLKTISLLNFAMWIDSIVTTHTDNAFAMELFGKGFSIVKSAYNALLIDYRLLCSLLFLEHVFELEDTRDNSIEAPYDLFDEPRPDRETMNSTSVNVEVVHYSGYGYMIGLICVGLQLVNGLQYLDFVGDWSNIFPILADFAVILFGLLLLGGSSPIENNHRKWRETESKAIDIMVGFMGAVGFVFWLMKSSFCFLWTFSTMSKPADKATKSYLAWTSVKDLVRAIGMLFQLHFFVKMGPHYSRNIGRRMYHLLVPAIMLALLSIFVACVIDQYNGRVEHLINQSHLDPSITSFFEAAAPIHLGFSLHMFLHFYIIKRKMSSLQYVHPRRDVHFSQVTESYGSNESGNGMNERDERESHIYSNT</sequence>
<feature type="transmembrane region" description="Helical" evidence="2">
    <location>
        <begin position="68"/>
        <end position="88"/>
    </location>
</feature>
<keyword evidence="3" id="KW-1185">Reference proteome</keyword>
<keyword evidence="2" id="KW-1133">Transmembrane helix</keyword>
<dbReference type="RefSeq" id="XP_031571763.1">
    <property type="nucleotide sequence ID" value="XM_031715903.1"/>
</dbReference>
<dbReference type="InParanoid" id="A0A6P8J0T8"/>
<keyword evidence="2" id="KW-0812">Transmembrane</keyword>
<dbReference type="AlphaFoldDB" id="A0A6P8J0T8"/>
<feature type="region of interest" description="Disordered" evidence="1">
    <location>
        <begin position="548"/>
        <end position="575"/>
    </location>
</feature>
<name>A0A6P8J0T8_ACTTE</name>
<evidence type="ECO:0000313" key="3">
    <source>
        <dbReference type="Proteomes" id="UP000515163"/>
    </source>
</evidence>
<feature type="transmembrane region" description="Helical" evidence="2">
    <location>
        <begin position="342"/>
        <end position="362"/>
    </location>
</feature>